<dbReference type="GO" id="GO:0052689">
    <property type="term" value="F:carboxylic ester hydrolase activity"/>
    <property type="evidence" value="ECO:0007669"/>
    <property type="project" value="TreeGrafter"/>
</dbReference>
<comment type="caution">
    <text evidence="2">The sequence shown here is derived from an EMBL/GenBank/DDBJ whole genome shotgun (WGS) entry which is preliminary data.</text>
</comment>
<evidence type="ECO:0000259" key="1">
    <source>
        <dbReference type="Pfam" id="PF20408"/>
    </source>
</evidence>
<dbReference type="PANTHER" id="PTHR43265:SF1">
    <property type="entry name" value="ESTERASE ESTD"/>
    <property type="match status" value="1"/>
</dbReference>
<dbReference type="Gene3D" id="3.40.50.1820">
    <property type="entry name" value="alpha/beta hydrolase"/>
    <property type="match status" value="1"/>
</dbReference>
<name>A0A318JHL1_9BURK</name>
<keyword evidence="3" id="KW-1185">Reference proteome</keyword>
<dbReference type="Proteomes" id="UP000247792">
    <property type="component" value="Unassembled WGS sequence"/>
</dbReference>
<organism evidence="2 3">
    <name type="scientific">Undibacterium pigrum</name>
    <dbReference type="NCBI Taxonomy" id="401470"/>
    <lineage>
        <taxon>Bacteria</taxon>
        <taxon>Pseudomonadati</taxon>
        <taxon>Pseudomonadota</taxon>
        <taxon>Betaproteobacteria</taxon>
        <taxon>Burkholderiales</taxon>
        <taxon>Oxalobacteraceae</taxon>
        <taxon>Undibacterium</taxon>
    </lineage>
</organism>
<reference evidence="2 3" key="1">
    <citation type="submission" date="2018-05" db="EMBL/GenBank/DDBJ databases">
        <title>Genomic Encyclopedia of Type Strains, Phase IV (KMG-IV): sequencing the most valuable type-strain genomes for metagenomic binning, comparative biology and taxonomic classification.</title>
        <authorList>
            <person name="Goeker M."/>
        </authorList>
    </citation>
    <scope>NUCLEOTIDE SEQUENCE [LARGE SCALE GENOMIC DNA]</scope>
    <source>
        <strain evidence="2 3">DSM 19792</strain>
    </source>
</reference>
<dbReference type="Pfam" id="PF20408">
    <property type="entry name" value="Abhydrolase_11"/>
    <property type="match status" value="1"/>
</dbReference>
<dbReference type="SUPFAM" id="SSF53474">
    <property type="entry name" value="alpha/beta-Hydrolases"/>
    <property type="match status" value="1"/>
</dbReference>
<dbReference type="AlphaFoldDB" id="A0A318JHL1"/>
<dbReference type="InterPro" id="IPR053145">
    <property type="entry name" value="AB_hydrolase_Est10"/>
</dbReference>
<dbReference type="PANTHER" id="PTHR43265">
    <property type="entry name" value="ESTERASE ESTD"/>
    <property type="match status" value="1"/>
</dbReference>
<feature type="domain" description="KANL3/Tex30 alpha/beta hydrolase-like" evidence="1">
    <location>
        <begin position="31"/>
        <end position="214"/>
    </location>
</feature>
<proteinExistence type="predicted"/>
<sequence length="236" mass="26000">MHSITENIIRPDGRMLEIIAEFPAGTGPFPALMLAPGLRYDMHRPVIAQTANYLLAGGFAVFRFNWSFYTADTEHGQPSEDLNTELQDLRMVLNLAKNDKRIQQQQISVAGKSFGSIVAWRVFREEAGLKSCALLTPLCVADKSGNHVLSLVEKNYPDAASENRPVLMLAGNADPYCELTTLHQFVASTSSTNLHIVAMEGNHSLEIQDADATVAASKFAHNLLLLGDHILHFLQE</sequence>
<gene>
    <name evidence="2" type="ORF">DFR42_101465</name>
</gene>
<dbReference type="EMBL" id="QJKB01000001">
    <property type="protein sequence ID" value="PXX46889.1"/>
    <property type="molecule type" value="Genomic_DNA"/>
</dbReference>
<dbReference type="InterPro" id="IPR046879">
    <property type="entry name" value="KANL3/Tex30_Abhydrolase"/>
</dbReference>
<evidence type="ECO:0000313" key="3">
    <source>
        <dbReference type="Proteomes" id="UP000247792"/>
    </source>
</evidence>
<accession>A0A318JHL1</accession>
<dbReference type="InterPro" id="IPR029058">
    <property type="entry name" value="AB_hydrolase_fold"/>
</dbReference>
<evidence type="ECO:0000313" key="2">
    <source>
        <dbReference type="EMBL" id="PXX46889.1"/>
    </source>
</evidence>
<protein>
    <recommendedName>
        <fullName evidence="1">KANL3/Tex30 alpha/beta hydrolase-like domain-containing protein</fullName>
    </recommendedName>
</protein>